<dbReference type="InterPro" id="IPR011712">
    <property type="entry name" value="Sig_transdc_His_kin_sub3_dim/P"/>
</dbReference>
<proteinExistence type="predicted"/>
<feature type="transmembrane region" description="Helical" evidence="4">
    <location>
        <begin position="134"/>
        <end position="150"/>
    </location>
</feature>
<evidence type="ECO:0000256" key="1">
    <source>
        <dbReference type="ARBA" id="ARBA00022679"/>
    </source>
</evidence>
<keyword evidence="2 6" id="KW-0418">Kinase</keyword>
<feature type="transmembrane region" description="Helical" evidence="4">
    <location>
        <begin position="108"/>
        <end position="127"/>
    </location>
</feature>
<keyword evidence="1 6" id="KW-0808">Transferase</keyword>
<dbReference type="PANTHER" id="PTHR24421:SF63">
    <property type="entry name" value="SENSOR HISTIDINE KINASE DESK"/>
    <property type="match status" value="1"/>
</dbReference>
<gene>
    <name evidence="6" type="ORF">J2S44_006658</name>
</gene>
<evidence type="ECO:0000313" key="7">
    <source>
        <dbReference type="Proteomes" id="UP001183629"/>
    </source>
</evidence>
<dbReference type="GO" id="GO:0016020">
    <property type="term" value="C:membrane"/>
    <property type="evidence" value="ECO:0007669"/>
    <property type="project" value="InterPro"/>
</dbReference>
<keyword evidence="7" id="KW-1185">Reference proteome</keyword>
<feature type="transmembrane region" description="Helical" evidence="4">
    <location>
        <begin position="24"/>
        <end position="42"/>
    </location>
</feature>
<dbReference type="Gene3D" id="1.20.5.1930">
    <property type="match status" value="1"/>
</dbReference>
<dbReference type="PANTHER" id="PTHR24421">
    <property type="entry name" value="NITRATE/NITRITE SENSOR PROTEIN NARX-RELATED"/>
    <property type="match status" value="1"/>
</dbReference>
<dbReference type="SUPFAM" id="SSF55874">
    <property type="entry name" value="ATPase domain of HSP90 chaperone/DNA topoisomerase II/histidine kinase"/>
    <property type="match status" value="1"/>
</dbReference>
<dbReference type="GO" id="GO:0046983">
    <property type="term" value="F:protein dimerization activity"/>
    <property type="evidence" value="ECO:0007669"/>
    <property type="project" value="InterPro"/>
</dbReference>
<dbReference type="Gene3D" id="3.30.565.10">
    <property type="entry name" value="Histidine kinase-like ATPase, C-terminal domain"/>
    <property type="match status" value="1"/>
</dbReference>
<keyword evidence="4" id="KW-0472">Membrane</keyword>
<dbReference type="CDD" id="cd16917">
    <property type="entry name" value="HATPase_UhpB-NarQ-NarX-like"/>
    <property type="match status" value="1"/>
</dbReference>
<accession>A0AAE3ZYK0</accession>
<dbReference type="EMBL" id="JAVDYC010000001">
    <property type="protein sequence ID" value="MDR7326408.1"/>
    <property type="molecule type" value="Genomic_DNA"/>
</dbReference>
<dbReference type="InterPro" id="IPR050482">
    <property type="entry name" value="Sensor_HK_TwoCompSys"/>
</dbReference>
<organism evidence="6 7">
    <name type="scientific">Catenuloplanes niger</name>
    <dbReference type="NCBI Taxonomy" id="587534"/>
    <lineage>
        <taxon>Bacteria</taxon>
        <taxon>Bacillati</taxon>
        <taxon>Actinomycetota</taxon>
        <taxon>Actinomycetes</taxon>
        <taxon>Micromonosporales</taxon>
        <taxon>Micromonosporaceae</taxon>
        <taxon>Catenuloplanes</taxon>
    </lineage>
</organism>
<dbReference type="AlphaFoldDB" id="A0AAE3ZYK0"/>
<feature type="domain" description="Signal transduction histidine kinase subgroup 3 dimerisation and phosphoacceptor" evidence="5">
    <location>
        <begin position="201"/>
        <end position="267"/>
    </location>
</feature>
<keyword evidence="4" id="KW-0812">Transmembrane</keyword>
<feature type="transmembrane region" description="Helical" evidence="4">
    <location>
        <begin position="48"/>
        <end position="70"/>
    </location>
</feature>
<feature type="transmembrane region" description="Helical" evidence="4">
    <location>
        <begin position="82"/>
        <end position="102"/>
    </location>
</feature>
<evidence type="ECO:0000256" key="2">
    <source>
        <dbReference type="ARBA" id="ARBA00022777"/>
    </source>
</evidence>
<sequence>MHPLAWWHARSQAERFDISFRSSFYVFLVFIPLLIGTSTATISTGTVAIVAGLLAVGYTVLVAAMMHAGIEHYLGRRGRPTRLLVAVGAVTAAGAAVALRGLPPDGEPAGLIVVALTCTYIIGLATLRSIWPSVIAIGAGFAVLSVAVALDGPVLVGSIFSLLFMGGTVLVTYRSSLWMLGVVWELDRARTVQAGLAVAEERLRIARDMHDVLGRNLSVIALKAELAAQLAKRGRDEAVEEMLEVRRIAQDALTDVRAVVGGYRSAGLDDELAGARSLLASAGIEARIIGDGHDLPPDVQGALGWVVREAVTNVLRHSEARTCTIMLRTGPPGTVTLTMSNDGVAPGRVRFGSGLLGLTERITALGGTLAAAFEKPGSFLLTVTVPHT</sequence>
<comment type="caution">
    <text evidence="6">The sequence shown here is derived from an EMBL/GenBank/DDBJ whole genome shotgun (WGS) entry which is preliminary data.</text>
</comment>
<evidence type="ECO:0000256" key="4">
    <source>
        <dbReference type="SAM" id="Phobius"/>
    </source>
</evidence>
<dbReference type="Proteomes" id="UP001183629">
    <property type="component" value="Unassembled WGS sequence"/>
</dbReference>
<dbReference type="RefSeq" id="WP_310422039.1">
    <property type="nucleotide sequence ID" value="NZ_JAVDYC010000001.1"/>
</dbReference>
<keyword evidence="4" id="KW-1133">Transmembrane helix</keyword>
<keyword evidence="3" id="KW-0902">Two-component regulatory system</keyword>
<evidence type="ECO:0000259" key="5">
    <source>
        <dbReference type="Pfam" id="PF07730"/>
    </source>
</evidence>
<evidence type="ECO:0000313" key="6">
    <source>
        <dbReference type="EMBL" id="MDR7326408.1"/>
    </source>
</evidence>
<dbReference type="InterPro" id="IPR036890">
    <property type="entry name" value="HATPase_C_sf"/>
</dbReference>
<reference evidence="6 7" key="1">
    <citation type="submission" date="2023-07" db="EMBL/GenBank/DDBJ databases">
        <title>Sequencing the genomes of 1000 actinobacteria strains.</title>
        <authorList>
            <person name="Klenk H.-P."/>
        </authorList>
    </citation>
    <scope>NUCLEOTIDE SEQUENCE [LARGE SCALE GENOMIC DNA]</scope>
    <source>
        <strain evidence="6 7">DSM 44711</strain>
    </source>
</reference>
<name>A0AAE3ZYK0_9ACTN</name>
<protein>
    <submittedName>
        <fullName evidence="6">Two-component system sensor histidine kinase DesK</fullName>
        <ecNumber evidence="6">2.7.13.3</ecNumber>
    </submittedName>
</protein>
<dbReference type="GO" id="GO:0000155">
    <property type="term" value="F:phosphorelay sensor kinase activity"/>
    <property type="evidence" value="ECO:0007669"/>
    <property type="project" value="InterPro"/>
</dbReference>
<evidence type="ECO:0000256" key="3">
    <source>
        <dbReference type="ARBA" id="ARBA00023012"/>
    </source>
</evidence>
<dbReference type="EC" id="2.7.13.3" evidence="6"/>
<dbReference type="Pfam" id="PF07730">
    <property type="entry name" value="HisKA_3"/>
    <property type="match status" value="1"/>
</dbReference>